<reference evidence="2 3" key="1">
    <citation type="submission" date="2016-10" db="EMBL/GenBank/DDBJ databases">
        <authorList>
            <person name="de Groot N.N."/>
        </authorList>
    </citation>
    <scope>NUCLEOTIDE SEQUENCE [LARGE SCALE GENOMIC DNA]</scope>
    <source>
        <strain evidence="2 3">CGMCC 1.9157</strain>
    </source>
</reference>
<dbReference type="RefSeq" id="WP_090074331.1">
    <property type="nucleotide sequence ID" value="NZ_FOVR01000010.1"/>
</dbReference>
<organism evidence="2 3">
    <name type="scientific">Cohaesibacter marisflavi</name>
    <dbReference type="NCBI Taxonomy" id="655353"/>
    <lineage>
        <taxon>Bacteria</taxon>
        <taxon>Pseudomonadati</taxon>
        <taxon>Pseudomonadota</taxon>
        <taxon>Alphaproteobacteria</taxon>
        <taxon>Hyphomicrobiales</taxon>
        <taxon>Cohaesibacteraceae</taxon>
    </lineage>
</organism>
<name>A0A1I5J0Q5_9HYPH</name>
<keyword evidence="3" id="KW-1185">Reference proteome</keyword>
<dbReference type="Pfam" id="PF10768">
    <property type="entry name" value="FliX"/>
    <property type="match status" value="1"/>
</dbReference>
<gene>
    <name evidence="2" type="ORF">SAMN04488056_110125</name>
</gene>
<dbReference type="AlphaFoldDB" id="A0A1I5J0Q5"/>
<dbReference type="Proteomes" id="UP000199236">
    <property type="component" value="Unassembled WGS sequence"/>
</dbReference>
<dbReference type="OrthoDB" id="8005693at2"/>
<dbReference type="InterPro" id="IPR019704">
    <property type="entry name" value="Flagellar_assmbl_FliX_class2"/>
</dbReference>
<feature type="compositionally biased region" description="Low complexity" evidence="1">
    <location>
        <begin position="15"/>
        <end position="48"/>
    </location>
</feature>
<sequence length="142" mass="15123">MRVQGGSGTKHIGKTGKAGASKSSSGSFSVPEETQSATRSQQTAQSSAVQDMSSLLALQSVDDALQGKRRKAVRKGNKMLDLLEELRMGILCGTLSLAVLQQLERLSSDHEQTGDERIDALIEEIALRAQVEVAKLEAVSAN</sequence>
<evidence type="ECO:0000313" key="2">
    <source>
        <dbReference type="EMBL" id="SFO66368.1"/>
    </source>
</evidence>
<keyword evidence="2" id="KW-0966">Cell projection</keyword>
<proteinExistence type="predicted"/>
<dbReference type="GO" id="GO:0044781">
    <property type="term" value="P:bacterial-type flagellum organization"/>
    <property type="evidence" value="ECO:0007669"/>
    <property type="project" value="InterPro"/>
</dbReference>
<evidence type="ECO:0000313" key="3">
    <source>
        <dbReference type="Proteomes" id="UP000199236"/>
    </source>
</evidence>
<accession>A0A1I5J0Q5</accession>
<evidence type="ECO:0000256" key="1">
    <source>
        <dbReference type="SAM" id="MobiDB-lite"/>
    </source>
</evidence>
<keyword evidence="2" id="KW-0969">Cilium</keyword>
<dbReference type="STRING" id="655353.SAMN04488056_110125"/>
<dbReference type="EMBL" id="FOVR01000010">
    <property type="protein sequence ID" value="SFO66368.1"/>
    <property type="molecule type" value="Genomic_DNA"/>
</dbReference>
<feature type="region of interest" description="Disordered" evidence="1">
    <location>
        <begin position="1"/>
        <end position="48"/>
    </location>
</feature>
<protein>
    <submittedName>
        <fullName evidence="2">Class II flagellar assembly regulator</fullName>
    </submittedName>
</protein>
<keyword evidence="2" id="KW-0282">Flagellum</keyword>